<name>A0A0D2K5C3_9EURO</name>
<dbReference type="InterPro" id="IPR001810">
    <property type="entry name" value="F-box_dom"/>
</dbReference>
<evidence type="ECO:0000256" key="1">
    <source>
        <dbReference type="SAM" id="MobiDB-lite"/>
    </source>
</evidence>
<feature type="domain" description="F-box" evidence="2">
    <location>
        <begin position="1"/>
        <end position="44"/>
    </location>
</feature>
<dbReference type="AlphaFoldDB" id="A0A0D2K5C3"/>
<dbReference type="RefSeq" id="XP_016632462.1">
    <property type="nucleotide sequence ID" value="XM_016776143.1"/>
</dbReference>
<evidence type="ECO:0000259" key="2">
    <source>
        <dbReference type="PROSITE" id="PS50181"/>
    </source>
</evidence>
<organism evidence="3 4">
    <name type="scientific">Fonsecaea multimorphosa CBS 102226</name>
    <dbReference type="NCBI Taxonomy" id="1442371"/>
    <lineage>
        <taxon>Eukaryota</taxon>
        <taxon>Fungi</taxon>
        <taxon>Dikarya</taxon>
        <taxon>Ascomycota</taxon>
        <taxon>Pezizomycotina</taxon>
        <taxon>Eurotiomycetes</taxon>
        <taxon>Chaetothyriomycetidae</taxon>
        <taxon>Chaetothyriales</taxon>
        <taxon>Herpotrichiellaceae</taxon>
        <taxon>Fonsecaea</taxon>
    </lineage>
</organism>
<feature type="region of interest" description="Disordered" evidence="1">
    <location>
        <begin position="496"/>
        <end position="601"/>
    </location>
</feature>
<dbReference type="EMBL" id="KN848071">
    <property type="protein sequence ID" value="KIX98339.1"/>
    <property type="molecule type" value="Genomic_DNA"/>
</dbReference>
<dbReference type="GeneID" id="27711386"/>
<dbReference type="PROSITE" id="PS50181">
    <property type="entry name" value="FBOX"/>
    <property type="match status" value="1"/>
</dbReference>
<dbReference type="OrthoDB" id="3140657at2759"/>
<dbReference type="Proteomes" id="UP000053411">
    <property type="component" value="Unassembled WGS sequence"/>
</dbReference>
<keyword evidence="4" id="KW-1185">Reference proteome</keyword>
<dbReference type="VEuPathDB" id="FungiDB:Z520_05640"/>
<evidence type="ECO:0000313" key="3">
    <source>
        <dbReference type="EMBL" id="KIX98339.1"/>
    </source>
</evidence>
<gene>
    <name evidence="3" type="ORF">Z520_05640</name>
</gene>
<dbReference type="STRING" id="1442371.A0A0D2K5C3"/>
<sequence length="615" mass="70469">MLNKIPLEILEHILSSLEREDLQAVRLVNWALSSKVGPALFRTLYVSCLTLDRLQHIARHPTLCLAVEELRYQELNFDLIVDEERSWEVLDGPTWRDERMDYLEITICQFITALQSDREHLLGDSRASDLTDDEGDTTMVDAEQWKPDRREVRAMVVAVKELYAEKARLQSPLHLYGVFREALPRLLNLRRVVCVEAEAGCIAMDSARIERTGAFDRLRNVLPLSDHHLRSTLQRDTLAWPSHGFMGIWRALSDQDSNPGIRHLEVRRNSDLFLKHGIHLNAPDLDSHGPALVHGFRNLMVLSLCLEVNARASSDMVPNAAILSEALRHATNLRRLEICLTSCAAMPPHSWMVLRSHRGVPFGDAAVRQPNILPFVSFPDLHTVVFEEADFTSDQICAWLFMQPKLRHLTLRRPYLQGRWQNVIQRWSDAPEFVLDSFELLSPWDYDNRDLEENPPHPDMVQVPSRVRSDALLEFINRGGELNPFEVRTWRPFHAAGERENDAANDETETDENDETGESEETEETGESEETEETGENDDDDDAQDEEDNLSEYSDLSEWVPEDHPTPVEDPDGPEFDEDYDFDAEPDSDIELEGGPSGLRQEEVMQDLAYIVYGY</sequence>
<evidence type="ECO:0000313" key="4">
    <source>
        <dbReference type="Proteomes" id="UP000053411"/>
    </source>
</evidence>
<proteinExistence type="predicted"/>
<dbReference type="SUPFAM" id="SSF81383">
    <property type="entry name" value="F-box domain"/>
    <property type="match status" value="1"/>
</dbReference>
<dbReference type="InterPro" id="IPR036047">
    <property type="entry name" value="F-box-like_dom_sf"/>
</dbReference>
<protein>
    <recommendedName>
        <fullName evidence="2">F-box domain-containing protein</fullName>
    </recommendedName>
</protein>
<accession>A0A0D2K5C3</accession>
<reference evidence="3 4" key="1">
    <citation type="submission" date="2015-01" db="EMBL/GenBank/DDBJ databases">
        <title>The Genome Sequence of Fonsecaea multimorphosa CBS 102226.</title>
        <authorList>
            <consortium name="The Broad Institute Genomics Platform"/>
            <person name="Cuomo C."/>
            <person name="de Hoog S."/>
            <person name="Gorbushina A."/>
            <person name="Stielow B."/>
            <person name="Teixiera M."/>
            <person name="Abouelleil A."/>
            <person name="Chapman S.B."/>
            <person name="Priest M."/>
            <person name="Young S.K."/>
            <person name="Wortman J."/>
            <person name="Nusbaum C."/>
            <person name="Birren B."/>
        </authorList>
    </citation>
    <scope>NUCLEOTIDE SEQUENCE [LARGE SCALE GENOMIC DNA]</scope>
    <source>
        <strain evidence="3 4">CBS 102226</strain>
    </source>
</reference>
<feature type="compositionally biased region" description="Acidic residues" evidence="1">
    <location>
        <begin position="503"/>
        <end position="550"/>
    </location>
</feature>
<feature type="compositionally biased region" description="Acidic residues" evidence="1">
    <location>
        <begin position="569"/>
        <end position="592"/>
    </location>
</feature>